<feature type="transmembrane region" description="Helical" evidence="7">
    <location>
        <begin position="196"/>
        <end position="216"/>
    </location>
</feature>
<dbReference type="InterPro" id="IPR025857">
    <property type="entry name" value="MacB_PCD"/>
</dbReference>
<keyword evidence="3 7" id="KW-0812">Transmembrane</keyword>
<reference evidence="10 11" key="1">
    <citation type="submission" date="2024-11" db="EMBL/GenBank/DDBJ databases">
        <title>The Natural Products Discovery Center: Release of the First 8490 Sequenced Strains for Exploring Actinobacteria Biosynthetic Diversity.</title>
        <authorList>
            <person name="Kalkreuter E."/>
            <person name="Kautsar S.A."/>
            <person name="Yang D."/>
            <person name="Bader C.D."/>
            <person name="Teijaro C.N."/>
            <person name="Fluegel L."/>
            <person name="Davis C.M."/>
            <person name="Simpson J.R."/>
            <person name="Lauterbach L."/>
            <person name="Steele A.D."/>
            <person name="Gui C."/>
            <person name="Meng S."/>
            <person name="Li G."/>
            <person name="Viehrig K."/>
            <person name="Ye F."/>
            <person name="Su P."/>
            <person name="Kiefer A.F."/>
            <person name="Nichols A."/>
            <person name="Cepeda A.J."/>
            <person name="Yan W."/>
            <person name="Fan B."/>
            <person name="Jiang Y."/>
            <person name="Adhikari A."/>
            <person name="Zheng C.-J."/>
            <person name="Schuster L."/>
            <person name="Cowan T.M."/>
            <person name="Smanski M.J."/>
            <person name="Chevrette M.G."/>
            <person name="De Carvalho L.P.S."/>
            <person name="Shen B."/>
        </authorList>
    </citation>
    <scope>NUCLEOTIDE SEQUENCE [LARGE SCALE GENOMIC DNA]</scope>
    <source>
        <strain evidence="10 11">NPDC020863</strain>
    </source>
</reference>
<dbReference type="Pfam" id="PF12704">
    <property type="entry name" value="MacB_PCD"/>
    <property type="match status" value="1"/>
</dbReference>
<evidence type="ECO:0000256" key="4">
    <source>
        <dbReference type="ARBA" id="ARBA00022989"/>
    </source>
</evidence>
<dbReference type="RefSeq" id="WP_404749845.1">
    <property type="nucleotide sequence ID" value="NZ_JBJDQH010000628.1"/>
</dbReference>
<comment type="similarity">
    <text evidence="6">Belongs to the ABC-4 integral membrane protein family.</text>
</comment>
<feature type="non-terminal residue" evidence="10">
    <location>
        <position position="360"/>
    </location>
</feature>
<dbReference type="EMBL" id="JBJDQH010000628">
    <property type="protein sequence ID" value="MFK4274286.1"/>
    <property type="molecule type" value="Genomic_DNA"/>
</dbReference>
<evidence type="ECO:0000256" key="6">
    <source>
        <dbReference type="ARBA" id="ARBA00038076"/>
    </source>
</evidence>
<gene>
    <name evidence="10" type="ORF">ACI2L5_57095</name>
</gene>
<evidence type="ECO:0000259" key="8">
    <source>
        <dbReference type="Pfam" id="PF02687"/>
    </source>
</evidence>
<feature type="domain" description="MacB-like periplasmic core" evidence="9">
    <location>
        <begin position="199"/>
        <end position="346"/>
    </location>
</feature>
<dbReference type="InterPro" id="IPR003838">
    <property type="entry name" value="ABC3_permease_C"/>
</dbReference>
<keyword evidence="5 7" id="KW-0472">Membrane</keyword>
<evidence type="ECO:0000313" key="11">
    <source>
        <dbReference type="Proteomes" id="UP001620295"/>
    </source>
</evidence>
<evidence type="ECO:0000256" key="5">
    <source>
        <dbReference type="ARBA" id="ARBA00023136"/>
    </source>
</evidence>
<dbReference type="PANTHER" id="PTHR30287">
    <property type="entry name" value="MEMBRANE COMPONENT OF PREDICTED ABC SUPERFAMILY METABOLITE UPTAKE TRANSPORTER"/>
    <property type="match status" value="1"/>
</dbReference>
<evidence type="ECO:0000256" key="1">
    <source>
        <dbReference type="ARBA" id="ARBA00004651"/>
    </source>
</evidence>
<accession>A0ABW8MCP9</accession>
<dbReference type="InterPro" id="IPR038766">
    <property type="entry name" value="Membrane_comp_ABC_pdt"/>
</dbReference>
<feature type="domain" description="ABC3 transporter permease C-terminal" evidence="8">
    <location>
        <begin position="1"/>
        <end position="95"/>
    </location>
</feature>
<evidence type="ECO:0000256" key="7">
    <source>
        <dbReference type="SAM" id="Phobius"/>
    </source>
</evidence>
<feature type="transmembrane region" description="Helical" evidence="7">
    <location>
        <begin position="115"/>
        <end position="137"/>
    </location>
</feature>
<keyword evidence="2" id="KW-1003">Cell membrane</keyword>
<feature type="transmembrane region" description="Helical" evidence="7">
    <location>
        <begin position="143"/>
        <end position="164"/>
    </location>
</feature>
<organism evidence="10 11">
    <name type="scientific">Streptomyces milbemycinicus</name>
    <dbReference type="NCBI Taxonomy" id="476552"/>
    <lineage>
        <taxon>Bacteria</taxon>
        <taxon>Bacillati</taxon>
        <taxon>Actinomycetota</taxon>
        <taxon>Actinomycetes</taxon>
        <taxon>Kitasatosporales</taxon>
        <taxon>Streptomycetaceae</taxon>
        <taxon>Streptomyces</taxon>
    </lineage>
</organism>
<evidence type="ECO:0000256" key="2">
    <source>
        <dbReference type="ARBA" id="ARBA00022475"/>
    </source>
</evidence>
<evidence type="ECO:0000259" key="9">
    <source>
        <dbReference type="Pfam" id="PF12704"/>
    </source>
</evidence>
<comment type="subcellular location">
    <subcellularLocation>
        <location evidence="1">Cell membrane</location>
        <topology evidence="1">Multi-pass membrane protein</topology>
    </subcellularLocation>
</comment>
<dbReference type="Proteomes" id="UP001620295">
    <property type="component" value="Unassembled WGS sequence"/>
</dbReference>
<feature type="transmembrane region" description="Helical" evidence="7">
    <location>
        <begin position="24"/>
        <end position="46"/>
    </location>
</feature>
<keyword evidence="4 7" id="KW-1133">Transmembrane helix</keyword>
<sequence>RELALLRAVAATPRQIRRLIGREAAIIGLVAGAAGAVAGLPIALWLHGKFVDFGTIPDTLELTLSPYPMLAAVAVTVLGAWAAARVSARRVAKIRPAEALSEAAMETQAYVPRRLIPGAIFLAVGIVTLFVLSVLHTEPASAPVTYLCVIMLSAAVALLGPVIARAGIAALSRPLGLSRISGYLAMANSRTNLRRVSGALTPLTLLVGMTCTIIFVQSTLGHAAQSQARDGNLANYTLASAGPGVPREAADKVRELPGVSTVTEVVRSTVRVGLDKFQVQGVSTKGLSKTMDPDVVSGSLGDLGGNGVAVSKVAKGIVGGVGSKVKVTMGDGTRVRLTVIAVYDRGLGFGDLTMAHDLVA</sequence>
<dbReference type="Pfam" id="PF02687">
    <property type="entry name" value="FtsX"/>
    <property type="match status" value="1"/>
</dbReference>
<proteinExistence type="inferred from homology"/>
<evidence type="ECO:0000313" key="10">
    <source>
        <dbReference type="EMBL" id="MFK4274286.1"/>
    </source>
</evidence>
<protein>
    <submittedName>
        <fullName evidence="10">FtsX-like permease family protein</fullName>
    </submittedName>
</protein>
<evidence type="ECO:0000256" key="3">
    <source>
        <dbReference type="ARBA" id="ARBA00022692"/>
    </source>
</evidence>
<dbReference type="PANTHER" id="PTHR30287:SF1">
    <property type="entry name" value="INNER MEMBRANE PROTEIN"/>
    <property type="match status" value="1"/>
</dbReference>
<comment type="caution">
    <text evidence="10">The sequence shown here is derived from an EMBL/GenBank/DDBJ whole genome shotgun (WGS) entry which is preliminary data.</text>
</comment>
<feature type="non-terminal residue" evidence="10">
    <location>
        <position position="1"/>
    </location>
</feature>
<feature type="transmembrane region" description="Helical" evidence="7">
    <location>
        <begin position="66"/>
        <end position="84"/>
    </location>
</feature>
<name>A0ABW8MCP9_9ACTN</name>
<keyword evidence="11" id="KW-1185">Reference proteome</keyword>